<dbReference type="OrthoDB" id="9799899at2"/>
<gene>
    <name evidence="2" type="ORF">NITLEN_10968</name>
</gene>
<keyword evidence="3" id="KW-1185">Reference proteome</keyword>
<sequence>MSVSSDSNGGQSSDPPLWSMGLAVLVILAAPLILYSLAPSGPLRIGDTVFSQGQQQVRVDASGTAIGHQIRETCLLDPNTPLIILQLQDGQEEDELLTTVQGNPVSEWPFCPPHTQVHISTRQIFQKPDPWDVPKRGLSWIVGG</sequence>
<dbReference type="RefSeq" id="WP_146216093.1">
    <property type="nucleotide sequence ID" value="NZ_OUNR01000001.1"/>
</dbReference>
<dbReference type="InParanoid" id="A0A330L4N7"/>
<dbReference type="EMBL" id="OUNR01000001">
    <property type="protein sequence ID" value="SPP63882.1"/>
    <property type="molecule type" value="Genomic_DNA"/>
</dbReference>
<feature type="transmembrane region" description="Helical" evidence="1">
    <location>
        <begin position="20"/>
        <end position="38"/>
    </location>
</feature>
<protein>
    <submittedName>
        <fullName evidence="2">Uncharacterized protein</fullName>
    </submittedName>
</protein>
<dbReference type="AlphaFoldDB" id="A0A330L4N7"/>
<keyword evidence="1" id="KW-1133">Transmembrane helix</keyword>
<organism evidence="2 3">
    <name type="scientific">Nitrospira lenta</name>
    <dbReference type="NCBI Taxonomy" id="1436998"/>
    <lineage>
        <taxon>Bacteria</taxon>
        <taxon>Pseudomonadati</taxon>
        <taxon>Nitrospirota</taxon>
        <taxon>Nitrospiria</taxon>
        <taxon>Nitrospirales</taxon>
        <taxon>Nitrospiraceae</taxon>
        <taxon>Nitrospira</taxon>
    </lineage>
</organism>
<keyword evidence="1" id="KW-0472">Membrane</keyword>
<accession>A0A330L4N7</accession>
<reference evidence="3" key="1">
    <citation type="submission" date="2018-04" db="EMBL/GenBank/DDBJ databases">
        <authorList>
            <person name="Lucker S."/>
            <person name="Sakoula D."/>
        </authorList>
    </citation>
    <scope>NUCLEOTIDE SEQUENCE [LARGE SCALE GENOMIC DNA]</scope>
</reference>
<name>A0A330L4N7_9BACT</name>
<evidence type="ECO:0000313" key="2">
    <source>
        <dbReference type="EMBL" id="SPP63882.1"/>
    </source>
</evidence>
<evidence type="ECO:0000313" key="3">
    <source>
        <dbReference type="Proteomes" id="UP000248168"/>
    </source>
</evidence>
<proteinExistence type="predicted"/>
<keyword evidence="1" id="KW-0812">Transmembrane</keyword>
<evidence type="ECO:0000256" key="1">
    <source>
        <dbReference type="SAM" id="Phobius"/>
    </source>
</evidence>
<dbReference type="Proteomes" id="UP000248168">
    <property type="component" value="Unassembled WGS sequence"/>
</dbReference>